<proteinExistence type="predicted"/>
<name>A0A4Y2M9Z4_ARAVE</name>
<accession>A0A4Y2M9Z4</accession>
<dbReference type="AlphaFoldDB" id="A0A4Y2M9Z4"/>
<evidence type="ECO:0000313" key="2">
    <source>
        <dbReference type="Proteomes" id="UP000499080"/>
    </source>
</evidence>
<sequence length="98" mass="10909">MCNRPTYAEDLWWNRVSNLVPSGTESKTLPLSHSGPKPLGCLREGTYCINSLIPRLLFLLDPLKPGYFGKPRHELDSPNLGSHLSHPLLLPSLKAYGN</sequence>
<keyword evidence="2" id="KW-1185">Reference proteome</keyword>
<gene>
    <name evidence="1" type="ORF">AVEN_32509_1</name>
</gene>
<protein>
    <submittedName>
        <fullName evidence="1">Uncharacterized protein</fullName>
    </submittedName>
</protein>
<dbReference type="Proteomes" id="UP000499080">
    <property type="component" value="Unassembled WGS sequence"/>
</dbReference>
<comment type="caution">
    <text evidence="1">The sequence shown here is derived from an EMBL/GenBank/DDBJ whole genome shotgun (WGS) entry which is preliminary data.</text>
</comment>
<dbReference type="EMBL" id="BGPR01006993">
    <property type="protein sequence ID" value="GBN23422.1"/>
    <property type="molecule type" value="Genomic_DNA"/>
</dbReference>
<evidence type="ECO:0000313" key="1">
    <source>
        <dbReference type="EMBL" id="GBN23422.1"/>
    </source>
</evidence>
<organism evidence="1 2">
    <name type="scientific">Araneus ventricosus</name>
    <name type="common">Orbweaver spider</name>
    <name type="synonym">Epeira ventricosa</name>
    <dbReference type="NCBI Taxonomy" id="182803"/>
    <lineage>
        <taxon>Eukaryota</taxon>
        <taxon>Metazoa</taxon>
        <taxon>Ecdysozoa</taxon>
        <taxon>Arthropoda</taxon>
        <taxon>Chelicerata</taxon>
        <taxon>Arachnida</taxon>
        <taxon>Araneae</taxon>
        <taxon>Araneomorphae</taxon>
        <taxon>Entelegynae</taxon>
        <taxon>Araneoidea</taxon>
        <taxon>Araneidae</taxon>
        <taxon>Araneus</taxon>
    </lineage>
</organism>
<reference evidence="1 2" key="1">
    <citation type="journal article" date="2019" name="Sci. Rep.">
        <title>Orb-weaving spider Araneus ventricosus genome elucidates the spidroin gene catalogue.</title>
        <authorList>
            <person name="Kono N."/>
            <person name="Nakamura H."/>
            <person name="Ohtoshi R."/>
            <person name="Moran D.A.P."/>
            <person name="Shinohara A."/>
            <person name="Yoshida Y."/>
            <person name="Fujiwara M."/>
            <person name="Mori M."/>
            <person name="Tomita M."/>
            <person name="Arakawa K."/>
        </authorList>
    </citation>
    <scope>NUCLEOTIDE SEQUENCE [LARGE SCALE GENOMIC DNA]</scope>
</reference>